<dbReference type="Pfam" id="PF03444">
    <property type="entry name" value="WHD_HrcA"/>
    <property type="match status" value="1"/>
</dbReference>
<proteinExistence type="inferred from homology"/>
<evidence type="ECO:0000313" key="8">
    <source>
        <dbReference type="EMBL" id="OCC15461.1"/>
    </source>
</evidence>
<evidence type="ECO:0000256" key="2">
    <source>
        <dbReference type="ARBA" id="ARBA00023015"/>
    </source>
</evidence>
<dbReference type="SUPFAM" id="SSF46785">
    <property type="entry name" value="Winged helix' DNA-binding domain"/>
    <property type="match status" value="1"/>
</dbReference>
<sequence>MKDIKEPDINERSQIILRAVVDIYLECAEPVGSRSVAKKADLGVSPATIRNVMADLEDIGLLYQPHTSAGRLPTEKGLRFYVNHLLERKGLTPQEKEVIKNELEGIGEDVGRLVKRAVGVLAKISGQAALAMAPSTPQSELLHVELVKLNPSKIIVVSVYSSGLAQTRHVRLRQDIDEERLKRINDYLNEKIKYMSIKEVRRAIVQEMQEDKRVFDSLMEEALDKAESVSSVSPEEMVFVGGAVNLLNQPEFKNINRLKQILRAFEDKKTLVEILEAAGDGDSVTIIIGEKELTTFIPGCGAVVATYEEDQGVRGSLGILGPMRMDYGKIMSLVEYTADVLSSRIKES</sequence>
<gene>
    <name evidence="5" type="primary">hrcA</name>
    <name evidence="8" type="ORF">DBT_1208</name>
</gene>
<evidence type="ECO:0000256" key="5">
    <source>
        <dbReference type="HAMAP-Rule" id="MF_00081"/>
    </source>
</evidence>
<keyword evidence="9" id="KW-1185">Reference proteome</keyword>
<dbReference type="PATRIC" id="fig|1156395.6.peg.1222"/>
<evidence type="ECO:0000259" key="6">
    <source>
        <dbReference type="Pfam" id="PF01628"/>
    </source>
</evidence>
<dbReference type="GO" id="GO:0045892">
    <property type="term" value="P:negative regulation of DNA-templated transcription"/>
    <property type="evidence" value="ECO:0007669"/>
    <property type="project" value="UniProtKB-UniRule"/>
</dbReference>
<evidence type="ECO:0000313" key="9">
    <source>
        <dbReference type="Proteomes" id="UP000093080"/>
    </source>
</evidence>
<reference evidence="8 9" key="1">
    <citation type="submission" date="2016-06" db="EMBL/GenBank/DDBJ databases">
        <title>Respiratory ammonification of nitrate coupled to the oxidation of elemental sulfur in deep-sea autotrophic thermophilic bacteria.</title>
        <authorList>
            <person name="Slobodkina G.B."/>
            <person name="Mardanov A.V."/>
            <person name="Ravin N.V."/>
            <person name="Frolova A.A."/>
            <person name="Viryasiv M.B."/>
            <person name="Chernyh N.A."/>
            <person name="Bonch-Osmolovskaya E.A."/>
            <person name="Slobodkin A.I."/>
        </authorList>
    </citation>
    <scope>NUCLEOTIDE SEQUENCE [LARGE SCALE GENOMIC DNA]</scope>
    <source>
        <strain evidence="8 9">S69</strain>
    </source>
</reference>
<dbReference type="SUPFAM" id="SSF55781">
    <property type="entry name" value="GAF domain-like"/>
    <property type="match status" value="1"/>
</dbReference>
<feature type="domain" description="Heat-inducible transcription repressor HrcA C-terminal" evidence="6">
    <location>
        <begin position="113"/>
        <end position="331"/>
    </location>
</feature>
<protein>
    <recommendedName>
        <fullName evidence="5">Heat-inducible transcription repressor HrcA</fullName>
    </recommendedName>
</protein>
<name>A0A1B9F6R0_9BACT</name>
<dbReference type="PANTHER" id="PTHR34824:SF1">
    <property type="entry name" value="HEAT-INDUCIBLE TRANSCRIPTION REPRESSOR HRCA"/>
    <property type="match status" value="1"/>
</dbReference>
<dbReference type="NCBIfam" id="TIGR00331">
    <property type="entry name" value="hrcA"/>
    <property type="match status" value="1"/>
</dbReference>
<dbReference type="InterPro" id="IPR005104">
    <property type="entry name" value="WHTH_HrcA_DNA-bd"/>
</dbReference>
<comment type="similarity">
    <text evidence="5">Belongs to the HrcA family.</text>
</comment>
<evidence type="ECO:0000256" key="1">
    <source>
        <dbReference type="ARBA" id="ARBA00022491"/>
    </source>
</evidence>
<dbReference type="Gene3D" id="3.30.450.40">
    <property type="match status" value="1"/>
</dbReference>
<comment type="function">
    <text evidence="5">Negative regulator of class I heat shock genes (grpE-dnaK-dnaJ and groELS operons). Prevents heat-shock induction of these operons.</text>
</comment>
<dbReference type="EMBL" id="MAGO01000005">
    <property type="protein sequence ID" value="OCC15461.1"/>
    <property type="molecule type" value="Genomic_DNA"/>
</dbReference>
<evidence type="ECO:0000256" key="3">
    <source>
        <dbReference type="ARBA" id="ARBA00023016"/>
    </source>
</evidence>
<dbReference type="InterPro" id="IPR021153">
    <property type="entry name" value="HrcA_C"/>
</dbReference>
<dbReference type="PANTHER" id="PTHR34824">
    <property type="entry name" value="HEAT-INDUCIBLE TRANSCRIPTION REPRESSOR HRCA"/>
    <property type="match status" value="1"/>
</dbReference>
<dbReference type="HAMAP" id="MF_00081">
    <property type="entry name" value="HrcA"/>
    <property type="match status" value="1"/>
</dbReference>
<evidence type="ECO:0000256" key="4">
    <source>
        <dbReference type="ARBA" id="ARBA00023163"/>
    </source>
</evidence>
<accession>A0A1B9F6R0</accession>
<keyword evidence="2 5" id="KW-0805">Transcription regulation</keyword>
<dbReference type="InterPro" id="IPR002571">
    <property type="entry name" value="HrcA"/>
</dbReference>
<feature type="domain" description="Winged helix-turn-helix transcription repressor HrcA DNA-binding" evidence="7">
    <location>
        <begin position="14"/>
        <end position="76"/>
    </location>
</feature>
<comment type="caution">
    <text evidence="8">The sequence shown here is derived from an EMBL/GenBank/DDBJ whole genome shotgun (WGS) entry which is preliminary data.</text>
</comment>
<dbReference type="AlphaFoldDB" id="A0A1B9F6R0"/>
<evidence type="ECO:0000259" key="7">
    <source>
        <dbReference type="Pfam" id="PF03444"/>
    </source>
</evidence>
<dbReference type="InterPro" id="IPR029016">
    <property type="entry name" value="GAF-like_dom_sf"/>
</dbReference>
<dbReference type="Proteomes" id="UP000093080">
    <property type="component" value="Unassembled WGS sequence"/>
</dbReference>
<dbReference type="Gene3D" id="1.10.10.10">
    <property type="entry name" value="Winged helix-like DNA-binding domain superfamily/Winged helix DNA-binding domain"/>
    <property type="match status" value="1"/>
</dbReference>
<dbReference type="STRING" id="1156395.DBT_1208"/>
<dbReference type="InterPro" id="IPR023120">
    <property type="entry name" value="WHTH_transcript_rep_HrcA_IDD"/>
</dbReference>
<dbReference type="RefSeq" id="WP_161939920.1">
    <property type="nucleotide sequence ID" value="NZ_MAGO01000005.1"/>
</dbReference>
<dbReference type="InterPro" id="IPR036388">
    <property type="entry name" value="WH-like_DNA-bd_sf"/>
</dbReference>
<dbReference type="Gene3D" id="3.30.390.60">
    <property type="entry name" value="Heat-inducible transcription repressor hrca homolog, domain 3"/>
    <property type="match status" value="1"/>
</dbReference>
<dbReference type="PIRSF" id="PIRSF005485">
    <property type="entry name" value="HrcA"/>
    <property type="match status" value="1"/>
</dbReference>
<dbReference type="Pfam" id="PF01628">
    <property type="entry name" value="HrcA"/>
    <property type="match status" value="1"/>
</dbReference>
<keyword evidence="4 5" id="KW-0804">Transcription</keyword>
<keyword evidence="1 5" id="KW-0678">Repressor</keyword>
<dbReference type="GO" id="GO:0003677">
    <property type="term" value="F:DNA binding"/>
    <property type="evidence" value="ECO:0007669"/>
    <property type="project" value="InterPro"/>
</dbReference>
<dbReference type="InterPro" id="IPR036390">
    <property type="entry name" value="WH_DNA-bd_sf"/>
</dbReference>
<organism evidence="8 9">
    <name type="scientific">Dissulfuribacter thermophilus</name>
    <dbReference type="NCBI Taxonomy" id="1156395"/>
    <lineage>
        <taxon>Bacteria</taxon>
        <taxon>Pseudomonadati</taxon>
        <taxon>Thermodesulfobacteriota</taxon>
        <taxon>Dissulfuribacteria</taxon>
        <taxon>Dissulfuribacterales</taxon>
        <taxon>Dissulfuribacteraceae</taxon>
        <taxon>Dissulfuribacter</taxon>
    </lineage>
</organism>
<keyword evidence="3 5" id="KW-0346">Stress response</keyword>